<feature type="transmembrane region" description="Helical" evidence="1">
    <location>
        <begin position="176"/>
        <end position="197"/>
    </location>
</feature>
<proteinExistence type="predicted"/>
<evidence type="ECO:0000256" key="1">
    <source>
        <dbReference type="SAM" id="Phobius"/>
    </source>
</evidence>
<feature type="transmembrane region" description="Helical" evidence="1">
    <location>
        <begin position="145"/>
        <end position="164"/>
    </location>
</feature>
<evidence type="ECO:0000313" key="3">
    <source>
        <dbReference type="Proteomes" id="UP000053815"/>
    </source>
</evidence>
<reference evidence="2" key="1">
    <citation type="submission" date="2014-09" db="EMBL/GenBank/DDBJ databases">
        <title>Draft genome sequence of an oleaginous Mucoromycotina fungus Mucor ambiguus NBRC6742.</title>
        <authorList>
            <person name="Takeda I."/>
            <person name="Yamane N."/>
            <person name="Morita T."/>
            <person name="Tamano K."/>
            <person name="Machida M."/>
            <person name="Baker S."/>
            <person name="Koike H."/>
        </authorList>
    </citation>
    <scope>NUCLEOTIDE SEQUENCE</scope>
    <source>
        <strain evidence="2">NBRC 6742</strain>
    </source>
</reference>
<keyword evidence="1" id="KW-0472">Membrane</keyword>
<feature type="transmembrane region" description="Helical" evidence="1">
    <location>
        <begin position="347"/>
        <end position="369"/>
    </location>
</feature>
<dbReference type="EMBL" id="DF836450">
    <property type="protein sequence ID" value="GAN07453.1"/>
    <property type="molecule type" value="Genomic_DNA"/>
</dbReference>
<evidence type="ECO:0000313" key="2">
    <source>
        <dbReference type="EMBL" id="GAN07453.1"/>
    </source>
</evidence>
<protein>
    <submittedName>
        <fullName evidence="2">Uncharacterized protein</fullName>
    </submittedName>
</protein>
<dbReference type="OrthoDB" id="10485602at2759"/>
<dbReference type="Proteomes" id="UP000053815">
    <property type="component" value="Unassembled WGS sequence"/>
</dbReference>
<feature type="transmembrane region" description="Helical" evidence="1">
    <location>
        <begin position="79"/>
        <end position="98"/>
    </location>
</feature>
<feature type="transmembrane region" description="Helical" evidence="1">
    <location>
        <begin position="104"/>
        <end position="124"/>
    </location>
</feature>
<organism evidence="2">
    <name type="scientific">Mucor ambiguus</name>
    <dbReference type="NCBI Taxonomy" id="91626"/>
    <lineage>
        <taxon>Eukaryota</taxon>
        <taxon>Fungi</taxon>
        <taxon>Fungi incertae sedis</taxon>
        <taxon>Mucoromycota</taxon>
        <taxon>Mucoromycotina</taxon>
        <taxon>Mucoromycetes</taxon>
        <taxon>Mucorales</taxon>
        <taxon>Mucorineae</taxon>
        <taxon>Mucoraceae</taxon>
        <taxon>Mucor</taxon>
    </lineage>
</organism>
<accession>A0A0C9MYU8</accession>
<name>A0A0C9MYU8_9FUNG</name>
<dbReference type="AlphaFoldDB" id="A0A0C9MYU8"/>
<keyword evidence="1" id="KW-0812">Transmembrane</keyword>
<keyword evidence="1" id="KW-1133">Transmembrane helix</keyword>
<gene>
    <name evidence="2" type="ORF">MAM1_0161c06950</name>
</gene>
<keyword evidence="3" id="KW-1185">Reference proteome</keyword>
<sequence>MGDTIPANNEEFFVINRGAHWRLLICPACDAAHFRNYKELIYHMAWPPNCFENIDQHNQIPEGNQIGPVAVPIVFPLRLILMLLWSIIWLCYPVYYIIVAPFKFIYNDIASVVHFLANFLVYVHETPKACMQFMRNLLGWLYRDIVAASAATIATAIPPIPGYFQRLYQNTRGIAAYIIVPFGWSILTALYLVYHYILEVPYIYISYAIASAGRYIAGISKIVSQCCIDAVTPTFQAVYAVYQDNIMASIGQFCNNYIEPLIDFARCLAVIPGKLFQQARHLIIIKIPTAIDGFIGSERAFVQRVSLRMEDKLRQIYQGIEWLNSVMYSFIYFPVDIPAGTPFWMSFVYRAFFCIHVIILVYLCICYYIQLGVLYVSSNVVYVE</sequence>